<dbReference type="InterPro" id="IPR006336">
    <property type="entry name" value="GCS2"/>
</dbReference>
<keyword evidence="2 5" id="KW-0547">Nucleotide-binding</keyword>
<dbReference type="InterPro" id="IPR050141">
    <property type="entry name" value="GCL_type2/YbdK_subfam"/>
</dbReference>
<dbReference type="RefSeq" id="WP_147133598.1">
    <property type="nucleotide sequence ID" value="NZ_BJXA01000026.1"/>
</dbReference>
<dbReference type="GO" id="GO:0004357">
    <property type="term" value="F:glutamate-cysteine ligase activity"/>
    <property type="evidence" value="ECO:0007669"/>
    <property type="project" value="UniProtKB-EC"/>
</dbReference>
<name>A0A511MG07_9NOCA</name>
<dbReference type="EC" id="6.3.2.2" evidence="5"/>
<evidence type="ECO:0000313" key="6">
    <source>
        <dbReference type="EMBL" id="GEM39604.1"/>
    </source>
</evidence>
<dbReference type="PANTHER" id="PTHR36510">
    <property type="entry name" value="GLUTAMATE--CYSTEINE LIGASE 2-RELATED"/>
    <property type="match status" value="1"/>
</dbReference>
<dbReference type="Gene3D" id="3.30.590.20">
    <property type="match status" value="1"/>
</dbReference>
<comment type="catalytic activity">
    <reaction evidence="4 5">
        <text>L-cysteine + L-glutamate + ATP = gamma-L-glutamyl-L-cysteine + ADP + phosphate + H(+)</text>
        <dbReference type="Rhea" id="RHEA:13285"/>
        <dbReference type="ChEBI" id="CHEBI:15378"/>
        <dbReference type="ChEBI" id="CHEBI:29985"/>
        <dbReference type="ChEBI" id="CHEBI:30616"/>
        <dbReference type="ChEBI" id="CHEBI:35235"/>
        <dbReference type="ChEBI" id="CHEBI:43474"/>
        <dbReference type="ChEBI" id="CHEBI:58173"/>
        <dbReference type="ChEBI" id="CHEBI:456216"/>
        <dbReference type="EC" id="6.3.2.2"/>
    </reaction>
</comment>
<dbReference type="InterPro" id="IPR014746">
    <property type="entry name" value="Gln_synth/guanido_kin_cat_dom"/>
</dbReference>
<comment type="similarity">
    <text evidence="5">Belongs to the glutamate--cysteine ligase type 2 family. YbdK subfamily.</text>
</comment>
<keyword evidence="3 5" id="KW-0067">ATP-binding</keyword>
<evidence type="ECO:0000256" key="4">
    <source>
        <dbReference type="ARBA" id="ARBA00048819"/>
    </source>
</evidence>
<gene>
    <name evidence="6" type="ORF">NN4_41230</name>
</gene>
<keyword evidence="1 5" id="KW-0436">Ligase</keyword>
<sequence>MDAAAATVGVEEEFLLADPETGAPAAKNVEVAHTAAELGIDLQLELTRCQVETSTGVHTDSAELAKELRDLRCGVAACAEKNGALLLAVAIPPTVPNKFPVTDTPRYQRIAESFGMLAHEQGLCGCHVHVAVPDRDTALQVSNFLRPWLPLLLALTANSAIYRGADTGFASWRSILWRRWPSAGPPPYFESARDYDAMVAIMLSSGSILDKKMVYWDVRPSSTFPTVEIRVSDVPATTEETVLLATLVRAAVLTARMSLAQHRSAPEVSAEMLRAAYWKAARTGLDGDLLDPMCGRIVPARDLIAELVDYVGPALDELGDRRLVTDSLTAVLARGNGAMRQLNAFRQRREVGDVVAELASATLAGCRSTPRATAT</sequence>
<dbReference type="AlphaFoldDB" id="A0A511MG07"/>
<proteinExistence type="inferred from homology"/>
<dbReference type="PANTHER" id="PTHR36510:SF1">
    <property type="entry name" value="GLUTAMATE--CYSTEINE LIGASE 2-RELATED"/>
    <property type="match status" value="1"/>
</dbReference>
<reference evidence="6 7" key="1">
    <citation type="submission" date="2019-07" db="EMBL/GenBank/DDBJ databases">
        <title>Whole genome shotgun sequence of Nocardia ninae NBRC 108245.</title>
        <authorList>
            <person name="Hosoyama A."/>
            <person name="Uohara A."/>
            <person name="Ohji S."/>
            <person name="Ichikawa N."/>
        </authorList>
    </citation>
    <scope>NUCLEOTIDE SEQUENCE [LARGE SCALE GENOMIC DNA]</scope>
    <source>
        <strain evidence="6 7">NBRC 108245</strain>
    </source>
</reference>
<comment type="caution">
    <text evidence="6">The sequence shown here is derived from an EMBL/GenBank/DDBJ whole genome shotgun (WGS) entry which is preliminary data.</text>
</comment>
<dbReference type="NCBIfam" id="NF010041">
    <property type="entry name" value="PRK13517.1-1"/>
    <property type="match status" value="1"/>
</dbReference>
<keyword evidence="7" id="KW-1185">Reference proteome</keyword>
<comment type="function">
    <text evidence="5">ATP-dependent carboxylate-amine ligase which exhibits weak glutamate--cysteine ligase activity.</text>
</comment>
<organism evidence="6 7">
    <name type="scientific">Nocardia ninae NBRC 108245</name>
    <dbReference type="NCBI Taxonomy" id="1210091"/>
    <lineage>
        <taxon>Bacteria</taxon>
        <taxon>Bacillati</taxon>
        <taxon>Actinomycetota</taxon>
        <taxon>Actinomycetes</taxon>
        <taxon>Mycobacteriales</taxon>
        <taxon>Nocardiaceae</taxon>
        <taxon>Nocardia</taxon>
    </lineage>
</organism>
<dbReference type="SUPFAM" id="SSF55931">
    <property type="entry name" value="Glutamine synthetase/guanido kinase"/>
    <property type="match status" value="1"/>
</dbReference>
<dbReference type="GO" id="GO:0042398">
    <property type="term" value="P:modified amino acid biosynthetic process"/>
    <property type="evidence" value="ECO:0007669"/>
    <property type="project" value="InterPro"/>
</dbReference>
<dbReference type="OrthoDB" id="9803842at2"/>
<evidence type="ECO:0000256" key="1">
    <source>
        <dbReference type="ARBA" id="ARBA00022598"/>
    </source>
</evidence>
<dbReference type="InterPro" id="IPR011793">
    <property type="entry name" value="YbdK"/>
</dbReference>
<dbReference type="GO" id="GO:0005524">
    <property type="term" value="F:ATP binding"/>
    <property type="evidence" value="ECO:0007669"/>
    <property type="project" value="UniProtKB-KW"/>
</dbReference>
<dbReference type="Pfam" id="PF04107">
    <property type="entry name" value="GCS2"/>
    <property type="match status" value="1"/>
</dbReference>
<dbReference type="HAMAP" id="MF_01609">
    <property type="entry name" value="Glu_cys_ligase_2"/>
    <property type="match status" value="1"/>
</dbReference>
<protein>
    <recommendedName>
        <fullName evidence="5">Putative glutamate--cysteine ligase 2</fullName>
        <ecNumber evidence="5">6.3.2.2</ecNumber>
    </recommendedName>
    <alternativeName>
        <fullName evidence="5">Gamma-glutamylcysteine synthetase 2</fullName>
        <shortName evidence="5">GCS 2</shortName>
        <shortName evidence="5">Gamma-GCS 2</shortName>
    </alternativeName>
</protein>
<dbReference type="Proteomes" id="UP000321424">
    <property type="component" value="Unassembled WGS sequence"/>
</dbReference>
<evidence type="ECO:0000256" key="5">
    <source>
        <dbReference type="HAMAP-Rule" id="MF_01609"/>
    </source>
</evidence>
<evidence type="ECO:0000256" key="2">
    <source>
        <dbReference type="ARBA" id="ARBA00022741"/>
    </source>
</evidence>
<evidence type="ECO:0000313" key="7">
    <source>
        <dbReference type="Proteomes" id="UP000321424"/>
    </source>
</evidence>
<dbReference type="NCBIfam" id="TIGR02050">
    <property type="entry name" value="gshA_cyan_rel"/>
    <property type="match status" value="1"/>
</dbReference>
<accession>A0A511MG07</accession>
<evidence type="ECO:0000256" key="3">
    <source>
        <dbReference type="ARBA" id="ARBA00022840"/>
    </source>
</evidence>
<dbReference type="EMBL" id="BJXA01000026">
    <property type="protein sequence ID" value="GEM39604.1"/>
    <property type="molecule type" value="Genomic_DNA"/>
</dbReference>